<dbReference type="EMBL" id="LBOI01000020">
    <property type="protein sequence ID" value="KKP30917.1"/>
    <property type="molecule type" value="Genomic_DNA"/>
</dbReference>
<dbReference type="PANTHER" id="PTHR15394:SF3">
    <property type="entry name" value="SERINE HYDROLASE RBBP9"/>
    <property type="match status" value="1"/>
</dbReference>
<organism evidence="1 2">
    <name type="scientific">Candidatus Woesebacteria bacterium GW2011_GWC2_31_9</name>
    <dbReference type="NCBI Taxonomy" id="1618586"/>
    <lineage>
        <taxon>Bacteria</taxon>
        <taxon>Candidatus Woeseibacteriota</taxon>
    </lineage>
</organism>
<dbReference type="InterPro" id="IPR010662">
    <property type="entry name" value="RBBP9/YdeN"/>
</dbReference>
<dbReference type="Proteomes" id="UP000034803">
    <property type="component" value="Unassembled WGS sequence"/>
</dbReference>
<dbReference type="Gene3D" id="3.40.50.1820">
    <property type="entry name" value="alpha/beta hydrolase"/>
    <property type="match status" value="1"/>
</dbReference>
<reference evidence="1 2" key="1">
    <citation type="journal article" date="2015" name="Nature">
        <title>rRNA introns, odd ribosomes, and small enigmatic genomes across a large radiation of phyla.</title>
        <authorList>
            <person name="Brown C.T."/>
            <person name="Hug L.A."/>
            <person name="Thomas B.C."/>
            <person name="Sharon I."/>
            <person name="Castelle C.J."/>
            <person name="Singh A."/>
            <person name="Wilkins M.J."/>
            <person name="Williams K.H."/>
            <person name="Banfield J.F."/>
        </authorList>
    </citation>
    <scope>NUCLEOTIDE SEQUENCE [LARGE SCALE GENOMIC DNA]</scope>
</reference>
<dbReference type="InterPro" id="IPR029058">
    <property type="entry name" value="AB_hydrolase_fold"/>
</dbReference>
<proteinExistence type="predicted"/>
<dbReference type="PANTHER" id="PTHR15394">
    <property type="entry name" value="SERINE HYDROLASE RBBP9"/>
    <property type="match status" value="1"/>
</dbReference>
<accession>A0A0G0BIP6</accession>
<comment type="caution">
    <text evidence="1">The sequence shown here is derived from an EMBL/GenBank/DDBJ whole genome shotgun (WGS) entry which is preliminary data.</text>
</comment>
<evidence type="ECO:0000313" key="1">
    <source>
        <dbReference type="EMBL" id="KKP30917.1"/>
    </source>
</evidence>
<evidence type="ECO:0000313" key="2">
    <source>
        <dbReference type="Proteomes" id="UP000034803"/>
    </source>
</evidence>
<protein>
    <recommendedName>
        <fullName evidence="3">Peptidase S9 prolyl oligopeptidase catalytic domain-containing protein</fullName>
    </recommendedName>
</protein>
<sequence length="249" mass="28551">MVKYALVNLTKNMELGKEDKENPRQLKDVNFYIVPGGMSPTIQEWQNDFGELINNMGVKKENIHLSHLTNTNKPKTYFGPYKDWRESSDLPINPEESKNSVIIAHSSGAELAMIWAEHHKNLGLILFSPYVDSNVGPLGNGYLEKYSGMFNKTNKDGKKVNREFNWERISKNSNFVIIVHSENDKLVPAHQSFNVYRRLRGDTENKNIIFINSEKGGHYPVKSQFTEVMKTGKIFESLVKNSLFSTNKH</sequence>
<dbReference type="SUPFAM" id="SSF53474">
    <property type="entry name" value="alpha/beta-Hydrolases"/>
    <property type="match status" value="1"/>
</dbReference>
<evidence type="ECO:0008006" key="3">
    <source>
        <dbReference type="Google" id="ProtNLM"/>
    </source>
</evidence>
<gene>
    <name evidence="1" type="ORF">UR21_C0020G0012</name>
</gene>
<name>A0A0G0BIP6_9BACT</name>
<dbReference type="AlphaFoldDB" id="A0A0G0BIP6"/>